<name>A0A1B7W1L7_APHFL</name>
<protein>
    <submittedName>
        <fullName evidence="1">Uncharacterized protein</fullName>
    </submittedName>
</protein>
<proteinExistence type="predicted"/>
<dbReference type="Proteomes" id="UP000092382">
    <property type="component" value="Unassembled WGS sequence"/>
</dbReference>
<accession>A0A1B7W1L7</accession>
<dbReference type="PATRIC" id="fig|1710894.3.peg.3983"/>
<reference evidence="1 2" key="1">
    <citation type="submission" date="2015-09" db="EMBL/GenBank/DDBJ databases">
        <title>Whole genome shotgun sequence assembly of Aphanizomenon flos-aquae UKL13.</title>
        <authorList>
            <person name="Driscoll C."/>
        </authorList>
    </citation>
    <scope>NUCLEOTIDE SEQUENCE [LARGE SCALE GENOMIC DNA]</scope>
    <source>
        <strain evidence="1">MDT13</strain>
    </source>
</reference>
<evidence type="ECO:0000313" key="1">
    <source>
        <dbReference type="EMBL" id="OBQ27184.1"/>
    </source>
</evidence>
<gene>
    <name evidence="1" type="ORF">AN481_01710</name>
</gene>
<comment type="caution">
    <text evidence="1">The sequence shown here is derived from an EMBL/GenBank/DDBJ whole genome shotgun (WGS) entry which is preliminary data.</text>
</comment>
<organism evidence="1 2">
    <name type="scientific">Aphanizomenon flos-aquae LD13</name>
    <dbReference type="NCBI Taxonomy" id="1710894"/>
    <lineage>
        <taxon>Bacteria</taxon>
        <taxon>Bacillati</taxon>
        <taxon>Cyanobacteriota</taxon>
        <taxon>Cyanophyceae</taxon>
        <taxon>Nostocales</taxon>
        <taxon>Aphanizomenonaceae</taxon>
        <taxon>Aphanizomenon</taxon>
    </lineage>
</organism>
<dbReference type="EMBL" id="LJOY01000003">
    <property type="protein sequence ID" value="OBQ27184.1"/>
    <property type="molecule type" value="Genomic_DNA"/>
</dbReference>
<dbReference type="AlphaFoldDB" id="A0A1B7W1L7"/>
<evidence type="ECO:0000313" key="2">
    <source>
        <dbReference type="Proteomes" id="UP000092382"/>
    </source>
</evidence>
<sequence length="59" mass="6965">MLNNLTILLWLAAIILYAVSLYQQEDKLQVFNIINSIDSISDVCIDWEFDQDECQLNWE</sequence>